<evidence type="ECO:0000256" key="4">
    <source>
        <dbReference type="ARBA" id="ARBA00023125"/>
    </source>
</evidence>
<sequence length="495" mass="54973">MAGRQSCEVPQAQMEKRHREQQNDQLEEEEEDEDDLEPEEEEEEDEGEATPVSEFRGVELVDGAESRETHSETLVVAERRDNDRRAGLLENSTSELQGGSELKVQVEVSHQVALPSSTTQCDDAAQTQYQLQSSASSPTVPEESLSLQKVNGTSMPEANRQSCPDLKIVSVVPILKTPVFDGYNWRKYGQKQVKSPKGSRSYYRCTHSECHAKKTEFSDDTGNLIEIVNKGLHSHDPPRKNNCTRESRIVSSAGPFIGNSVTEQSIRMRNDSDPSTYSKESMQEMTVVPERKLQYSSYSDRNGKTEVKEEHEREPAPKRRVKKDSMDSPDSEVKPGKKHKFVLHAAGDVGISGDGYRWRKYGQKMVKGNSHPRNYYRCTSAGCPVRKQIETSVDNSNAVMVTYKGVHDHDKPVPKKRRGPSSAQVVAATATAPAPAAMNNEQLKKADTAQSQITPTQWSVGTEGELTGEALDLGGEKAMESARTLLSIGFEIKPC</sequence>
<evidence type="ECO:0000256" key="3">
    <source>
        <dbReference type="ARBA" id="ARBA00023015"/>
    </source>
</evidence>
<dbReference type="Proteomes" id="UP001054252">
    <property type="component" value="Unassembled WGS sequence"/>
</dbReference>
<protein>
    <recommendedName>
        <fullName evidence="8">WRKY domain-containing protein</fullName>
    </recommendedName>
</protein>
<keyword evidence="6" id="KW-0539">Nucleus</keyword>
<dbReference type="InterPro" id="IPR036576">
    <property type="entry name" value="WRKY_dom_sf"/>
</dbReference>
<dbReference type="PANTHER" id="PTHR31221">
    <property type="entry name" value="WRKY TRANSCRIPTION FACTOR PROTEIN 1-RELATED"/>
    <property type="match status" value="1"/>
</dbReference>
<dbReference type="Pfam" id="PF03106">
    <property type="entry name" value="WRKY"/>
    <property type="match status" value="2"/>
</dbReference>
<feature type="region of interest" description="Disordered" evidence="7">
    <location>
        <begin position="1"/>
        <end position="101"/>
    </location>
</feature>
<keyword evidence="4" id="KW-0238">DNA-binding</keyword>
<keyword evidence="3" id="KW-0805">Transcription regulation</keyword>
<evidence type="ECO:0000256" key="1">
    <source>
        <dbReference type="ARBA" id="ARBA00004123"/>
    </source>
</evidence>
<dbReference type="PROSITE" id="PS50811">
    <property type="entry name" value="WRKY"/>
    <property type="match status" value="2"/>
</dbReference>
<dbReference type="GO" id="GO:0005634">
    <property type="term" value="C:nucleus"/>
    <property type="evidence" value="ECO:0007669"/>
    <property type="project" value="UniProtKB-SubCell"/>
</dbReference>
<feature type="compositionally biased region" description="Basic and acidic residues" evidence="7">
    <location>
        <begin position="301"/>
        <end position="335"/>
    </location>
</feature>
<dbReference type="InterPro" id="IPR003657">
    <property type="entry name" value="WRKY_dom"/>
</dbReference>
<feature type="compositionally biased region" description="Polar residues" evidence="7">
    <location>
        <begin position="273"/>
        <end position="284"/>
    </location>
</feature>
<dbReference type="GO" id="GO:0003700">
    <property type="term" value="F:DNA-binding transcription factor activity"/>
    <property type="evidence" value="ECO:0007669"/>
    <property type="project" value="InterPro"/>
</dbReference>
<feature type="region of interest" description="Disordered" evidence="7">
    <location>
        <begin position="133"/>
        <end position="159"/>
    </location>
</feature>
<proteinExistence type="predicted"/>
<dbReference type="GO" id="GO:0043565">
    <property type="term" value="F:sequence-specific DNA binding"/>
    <property type="evidence" value="ECO:0007669"/>
    <property type="project" value="InterPro"/>
</dbReference>
<comment type="caution">
    <text evidence="9">The sequence shown here is derived from an EMBL/GenBank/DDBJ whole genome shotgun (WGS) entry which is preliminary data.</text>
</comment>
<keyword evidence="5" id="KW-0804">Transcription</keyword>
<feature type="domain" description="WRKY" evidence="8">
    <location>
        <begin position="181"/>
        <end position="238"/>
    </location>
</feature>
<evidence type="ECO:0000313" key="10">
    <source>
        <dbReference type="Proteomes" id="UP001054252"/>
    </source>
</evidence>
<comment type="subcellular location">
    <subcellularLocation>
        <location evidence="1">Nucleus</location>
    </subcellularLocation>
</comment>
<dbReference type="SMART" id="SM00774">
    <property type="entry name" value="WRKY"/>
    <property type="match status" value="2"/>
</dbReference>
<gene>
    <name evidence="9" type="ORF">SLEP1_g1645</name>
</gene>
<dbReference type="InterPro" id="IPR044810">
    <property type="entry name" value="WRKY_plant"/>
</dbReference>
<dbReference type="SUPFAM" id="SSF118290">
    <property type="entry name" value="WRKY DNA-binding domain"/>
    <property type="match status" value="2"/>
</dbReference>
<dbReference type="Gene3D" id="2.20.25.80">
    <property type="entry name" value="WRKY domain"/>
    <property type="match status" value="2"/>
</dbReference>
<evidence type="ECO:0000259" key="8">
    <source>
        <dbReference type="PROSITE" id="PS50811"/>
    </source>
</evidence>
<name>A0AAV5HEF8_9ROSI</name>
<dbReference type="FunFam" id="2.20.25.80:FF:000006">
    <property type="entry name" value="WRKY transcription factor"/>
    <property type="match status" value="1"/>
</dbReference>
<feature type="compositionally biased region" description="Acidic residues" evidence="7">
    <location>
        <begin position="25"/>
        <end position="48"/>
    </location>
</feature>
<keyword evidence="10" id="KW-1185">Reference proteome</keyword>
<dbReference type="PANTHER" id="PTHR31221:SF150">
    <property type="entry name" value="WRKY TRANSCRIPTION FACTOR 32-RELATED"/>
    <property type="match status" value="1"/>
</dbReference>
<evidence type="ECO:0000256" key="2">
    <source>
        <dbReference type="ARBA" id="ARBA00022737"/>
    </source>
</evidence>
<accession>A0AAV5HEF8</accession>
<evidence type="ECO:0000256" key="6">
    <source>
        <dbReference type="ARBA" id="ARBA00023242"/>
    </source>
</evidence>
<evidence type="ECO:0000256" key="5">
    <source>
        <dbReference type="ARBA" id="ARBA00023163"/>
    </source>
</evidence>
<reference evidence="9 10" key="1">
    <citation type="journal article" date="2021" name="Commun. Biol.">
        <title>The genome of Shorea leprosula (Dipterocarpaceae) highlights the ecological relevance of drought in aseasonal tropical rainforests.</title>
        <authorList>
            <person name="Ng K.K.S."/>
            <person name="Kobayashi M.J."/>
            <person name="Fawcett J.A."/>
            <person name="Hatakeyama M."/>
            <person name="Paape T."/>
            <person name="Ng C.H."/>
            <person name="Ang C.C."/>
            <person name="Tnah L.H."/>
            <person name="Lee C.T."/>
            <person name="Nishiyama T."/>
            <person name="Sese J."/>
            <person name="O'Brien M.J."/>
            <person name="Copetti D."/>
            <person name="Mohd Noor M.I."/>
            <person name="Ong R.C."/>
            <person name="Putra M."/>
            <person name="Sireger I.Z."/>
            <person name="Indrioko S."/>
            <person name="Kosugi Y."/>
            <person name="Izuno A."/>
            <person name="Isagi Y."/>
            <person name="Lee S.L."/>
            <person name="Shimizu K.K."/>
        </authorList>
    </citation>
    <scope>NUCLEOTIDE SEQUENCE [LARGE SCALE GENOMIC DNA]</scope>
    <source>
        <strain evidence="9">214</strain>
    </source>
</reference>
<feature type="domain" description="WRKY" evidence="8">
    <location>
        <begin position="347"/>
        <end position="412"/>
    </location>
</feature>
<dbReference type="AlphaFoldDB" id="A0AAV5HEF8"/>
<dbReference type="EMBL" id="BPVZ01000002">
    <property type="protein sequence ID" value="GKU87202.1"/>
    <property type="molecule type" value="Genomic_DNA"/>
</dbReference>
<organism evidence="9 10">
    <name type="scientific">Rubroshorea leprosula</name>
    <dbReference type="NCBI Taxonomy" id="152421"/>
    <lineage>
        <taxon>Eukaryota</taxon>
        <taxon>Viridiplantae</taxon>
        <taxon>Streptophyta</taxon>
        <taxon>Embryophyta</taxon>
        <taxon>Tracheophyta</taxon>
        <taxon>Spermatophyta</taxon>
        <taxon>Magnoliopsida</taxon>
        <taxon>eudicotyledons</taxon>
        <taxon>Gunneridae</taxon>
        <taxon>Pentapetalae</taxon>
        <taxon>rosids</taxon>
        <taxon>malvids</taxon>
        <taxon>Malvales</taxon>
        <taxon>Dipterocarpaceae</taxon>
        <taxon>Rubroshorea</taxon>
    </lineage>
</organism>
<evidence type="ECO:0000256" key="7">
    <source>
        <dbReference type="SAM" id="MobiDB-lite"/>
    </source>
</evidence>
<feature type="compositionally biased region" description="Basic and acidic residues" evidence="7">
    <location>
        <begin position="56"/>
        <end position="87"/>
    </location>
</feature>
<keyword evidence="2" id="KW-0677">Repeat</keyword>
<feature type="region of interest" description="Disordered" evidence="7">
    <location>
        <begin position="260"/>
        <end position="338"/>
    </location>
</feature>
<evidence type="ECO:0000313" key="9">
    <source>
        <dbReference type="EMBL" id="GKU87202.1"/>
    </source>
</evidence>